<dbReference type="AlphaFoldDB" id="A0A183IF42"/>
<gene>
    <name evidence="1" type="ORF">SBAD_LOCUS2236</name>
</gene>
<sequence length="122" mass="12796">MYVSPVTTAAAAEGIAAALVPNLTDVEVEHVVTTELFENPPTRTEAPAAVVDDEARSTQELAKLATESDVANDEDAATADGHCEAQCTDVAMPVVTDEQPLPLFEKGNCGNGLIIWQSTPES</sequence>
<evidence type="ECO:0000313" key="3">
    <source>
        <dbReference type="WBParaSite" id="SBAD_0000234101-mRNA-1"/>
    </source>
</evidence>
<organism evidence="3">
    <name type="scientific">Soboliphyme baturini</name>
    <dbReference type="NCBI Taxonomy" id="241478"/>
    <lineage>
        <taxon>Eukaryota</taxon>
        <taxon>Metazoa</taxon>
        <taxon>Ecdysozoa</taxon>
        <taxon>Nematoda</taxon>
        <taxon>Enoplea</taxon>
        <taxon>Dorylaimia</taxon>
        <taxon>Dioctophymatida</taxon>
        <taxon>Dioctophymatoidea</taxon>
        <taxon>Soboliphymatidae</taxon>
        <taxon>Soboliphyme</taxon>
    </lineage>
</organism>
<keyword evidence="2" id="KW-1185">Reference proteome</keyword>
<reference evidence="3" key="1">
    <citation type="submission" date="2016-06" db="UniProtKB">
        <authorList>
            <consortium name="WormBaseParasite"/>
        </authorList>
    </citation>
    <scope>IDENTIFICATION</scope>
</reference>
<name>A0A183IF42_9BILA</name>
<evidence type="ECO:0000313" key="1">
    <source>
        <dbReference type="EMBL" id="VDO96976.1"/>
    </source>
</evidence>
<protein>
    <submittedName>
        <fullName evidence="3">Signal peptide protein</fullName>
    </submittedName>
</protein>
<dbReference type="EMBL" id="UZAM01007140">
    <property type="protein sequence ID" value="VDO96976.1"/>
    <property type="molecule type" value="Genomic_DNA"/>
</dbReference>
<proteinExistence type="predicted"/>
<reference evidence="1 2" key="2">
    <citation type="submission" date="2018-11" db="EMBL/GenBank/DDBJ databases">
        <authorList>
            <consortium name="Pathogen Informatics"/>
        </authorList>
    </citation>
    <scope>NUCLEOTIDE SEQUENCE [LARGE SCALE GENOMIC DNA]</scope>
</reference>
<dbReference type="Proteomes" id="UP000270296">
    <property type="component" value="Unassembled WGS sequence"/>
</dbReference>
<dbReference type="WBParaSite" id="SBAD_0000234101-mRNA-1">
    <property type="protein sequence ID" value="SBAD_0000234101-mRNA-1"/>
    <property type="gene ID" value="SBAD_0000234101"/>
</dbReference>
<accession>A0A183IF42</accession>
<evidence type="ECO:0000313" key="2">
    <source>
        <dbReference type="Proteomes" id="UP000270296"/>
    </source>
</evidence>